<feature type="region of interest" description="Disordered" evidence="7">
    <location>
        <begin position="219"/>
        <end position="267"/>
    </location>
</feature>
<dbReference type="HOGENOM" id="CLU_057212_1_0_1"/>
<dbReference type="OrthoDB" id="49151at2759"/>
<keyword evidence="2" id="KW-0378">Hydrolase</keyword>
<dbReference type="GO" id="GO:0034477">
    <property type="term" value="P:U6 snRNA 3'-end processing"/>
    <property type="evidence" value="ECO:0007669"/>
    <property type="project" value="InterPro"/>
</dbReference>
<dbReference type="EMBL" id="KL197711">
    <property type="protein sequence ID" value="KDQ62251.1"/>
    <property type="molecule type" value="Genomic_DNA"/>
</dbReference>
<dbReference type="GO" id="GO:0000175">
    <property type="term" value="F:3'-5'-RNA exonuclease activity"/>
    <property type="evidence" value="ECO:0007669"/>
    <property type="project" value="TreeGrafter"/>
</dbReference>
<dbReference type="AlphaFoldDB" id="A0A067QI18"/>
<evidence type="ECO:0000256" key="6">
    <source>
        <dbReference type="ARBA" id="ARBA00030030"/>
    </source>
</evidence>
<protein>
    <recommendedName>
        <fullName evidence="5">U6 snRNA phosphodiesterase 1</fullName>
    </recommendedName>
    <alternativeName>
        <fullName evidence="6">3'-5' RNA exonuclease USB1</fullName>
    </alternativeName>
</protein>
<dbReference type="Proteomes" id="UP000027265">
    <property type="component" value="Unassembled WGS sequence"/>
</dbReference>
<keyword evidence="3" id="KW-0456">Lyase</keyword>
<dbReference type="GO" id="GO:0005634">
    <property type="term" value="C:nucleus"/>
    <property type="evidence" value="ECO:0007669"/>
    <property type="project" value="TreeGrafter"/>
</dbReference>
<organism evidence="8 9">
    <name type="scientific">Jaapia argillacea MUCL 33604</name>
    <dbReference type="NCBI Taxonomy" id="933084"/>
    <lineage>
        <taxon>Eukaryota</taxon>
        <taxon>Fungi</taxon>
        <taxon>Dikarya</taxon>
        <taxon>Basidiomycota</taxon>
        <taxon>Agaricomycotina</taxon>
        <taxon>Agaricomycetes</taxon>
        <taxon>Agaricomycetidae</taxon>
        <taxon>Jaapiales</taxon>
        <taxon>Jaapiaceae</taxon>
        <taxon>Jaapia</taxon>
    </lineage>
</organism>
<sequence>MKRLVDYSSDSSDSSQQPPTKKKLPALPPSLTLPTPIDNPALHQGRIRSSPHINGQYAAYIYIPLVVEPKSRLGKLLGRVVKAAKEVVPTLHPIGVVEDGVGDGEGEELHISLSRPIYLFAHQRDDLKRAVKTLAKSHPPFTASFATFLELTNDERTRTFLTAEIGAGHAEMRAMSEALTPTLQSMRQKEFYSIPRFHASIGWALLDRPDSKVSCTLDVKDASNSSSSSAETSPTPNPAPVPTDPPTSSLACTTETPTPTPQFITIPHLPPTLVPLLNTTYSKELARIGTFEAEEVRVRIGKEEWGWGLSG</sequence>
<gene>
    <name evidence="8" type="ORF">JAAARDRAFT_203423</name>
</gene>
<dbReference type="Pfam" id="PF09749">
    <property type="entry name" value="HVSL"/>
    <property type="match status" value="1"/>
</dbReference>
<dbReference type="PANTHER" id="PTHR13522">
    <property type="entry name" value="U6 SNRNA PHOSPHODIESTERASE 1"/>
    <property type="match status" value="1"/>
</dbReference>
<accession>A0A067QI18</accession>
<dbReference type="InterPro" id="IPR027521">
    <property type="entry name" value="Usb1"/>
</dbReference>
<dbReference type="PANTHER" id="PTHR13522:SF3">
    <property type="entry name" value="U6 SNRNA PHOSPHODIESTERASE 1"/>
    <property type="match status" value="1"/>
</dbReference>
<reference evidence="9" key="1">
    <citation type="journal article" date="2014" name="Proc. Natl. Acad. Sci. U.S.A.">
        <title>Extensive sampling of basidiomycete genomes demonstrates inadequacy of the white-rot/brown-rot paradigm for wood decay fungi.</title>
        <authorList>
            <person name="Riley R."/>
            <person name="Salamov A.A."/>
            <person name="Brown D.W."/>
            <person name="Nagy L.G."/>
            <person name="Floudas D."/>
            <person name="Held B.W."/>
            <person name="Levasseur A."/>
            <person name="Lombard V."/>
            <person name="Morin E."/>
            <person name="Otillar R."/>
            <person name="Lindquist E.A."/>
            <person name="Sun H."/>
            <person name="LaButti K.M."/>
            <person name="Schmutz J."/>
            <person name="Jabbour D."/>
            <person name="Luo H."/>
            <person name="Baker S.E."/>
            <person name="Pisabarro A.G."/>
            <person name="Walton J.D."/>
            <person name="Blanchette R.A."/>
            <person name="Henrissat B."/>
            <person name="Martin F."/>
            <person name="Cullen D."/>
            <person name="Hibbett D.S."/>
            <person name="Grigoriev I.V."/>
        </authorList>
    </citation>
    <scope>NUCLEOTIDE SEQUENCE [LARGE SCALE GENOMIC DNA]</scope>
    <source>
        <strain evidence="9">MUCL 33604</strain>
    </source>
</reference>
<keyword evidence="1" id="KW-0540">Nuclease</keyword>
<evidence type="ECO:0000256" key="1">
    <source>
        <dbReference type="ARBA" id="ARBA00022722"/>
    </source>
</evidence>
<keyword evidence="9" id="KW-1185">Reference proteome</keyword>
<evidence type="ECO:0000256" key="3">
    <source>
        <dbReference type="ARBA" id="ARBA00023239"/>
    </source>
</evidence>
<feature type="region of interest" description="Disordered" evidence="7">
    <location>
        <begin position="1"/>
        <end position="40"/>
    </location>
</feature>
<evidence type="ECO:0000256" key="5">
    <source>
        <dbReference type="ARBA" id="ARBA00029543"/>
    </source>
</evidence>
<evidence type="ECO:0000256" key="2">
    <source>
        <dbReference type="ARBA" id="ARBA00022801"/>
    </source>
</evidence>
<evidence type="ECO:0000313" key="9">
    <source>
        <dbReference type="Proteomes" id="UP000027265"/>
    </source>
</evidence>
<feature type="compositionally biased region" description="Low complexity" evidence="7">
    <location>
        <begin position="222"/>
        <end position="234"/>
    </location>
</feature>
<evidence type="ECO:0000256" key="7">
    <source>
        <dbReference type="SAM" id="MobiDB-lite"/>
    </source>
</evidence>
<dbReference type="Gene3D" id="3.90.1140.10">
    <property type="entry name" value="Cyclic phosphodiesterase"/>
    <property type="match status" value="1"/>
</dbReference>
<feature type="compositionally biased region" description="Low complexity" evidence="7">
    <location>
        <begin position="8"/>
        <end position="19"/>
    </location>
</feature>
<keyword evidence="4" id="KW-0539">Nucleus</keyword>
<dbReference type="GO" id="GO:0016829">
    <property type="term" value="F:lyase activity"/>
    <property type="evidence" value="ECO:0007669"/>
    <property type="project" value="UniProtKB-KW"/>
</dbReference>
<proteinExistence type="predicted"/>
<evidence type="ECO:0000313" key="8">
    <source>
        <dbReference type="EMBL" id="KDQ62251.1"/>
    </source>
</evidence>
<feature type="compositionally biased region" description="Pro residues" evidence="7">
    <location>
        <begin position="235"/>
        <end position="245"/>
    </location>
</feature>
<feature type="compositionally biased region" description="Low complexity" evidence="7">
    <location>
        <begin position="246"/>
        <end position="267"/>
    </location>
</feature>
<name>A0A067QI18_9AGAM</name>
<dbReference type="InParanoid" id="A0A067QI18"/>
<evidence type="ECO:0000256" key="4">
    <source>
        <dbReference type="ARBA" id="ARBA00023242"/>
    </source>
</evidence>
<dbReference type="STRING" id="933084.A0A067QI18"/>